<gene>
    <name evidence="6" type="primary">bepA_2</name>
    <name evidence="6" type="ORF">NNJEOMEG_00405</name>
</gene>
<evidence type="ECO:0000256" key="3">
    <source>
        <dbReference type="PROSITE-ProRule" id="PRU00339"/>
    </source>
</evidence>
<evidence type="ECO:0000259" key="5">
    <source>
        <dbReference type="Pfam" id="PF11741"/>
    </source>
</evidence>
<dbReference type="GO" id="GO:0006508">
    <property type="term" value="P:proteolysis"/>
    <property type="evidence" value="ECO:0007669"/>
    <property type="project" value="UniProtKB-KW"/>
</dbReference>
<feature type="region of interest" description="Disordered" evidence="4">
    <location>
        <begin position="832"/>
        <end position="916"/>
    </location>
</feature>
<dbReference type="Gene3D" id="1.25.40.10">
    <property type="entry name" value="Tetratricopeptide repeat domain"/>
    <property type="match status" value="6"/>
</dbReference>
<dbReference type="PROSITE" id="PS50005">
    <property type="entry name" value="TPR"/>
    <property type="match status" value="2"/>
</dbReference>
<dbReference type="PANTHER" id="PTHR45586:SF14">
    <property type="entry name" value="TETRATRICOPEPTIDE TPR_2 REPEAT PROTEIN"/>
    <property type="match status" value="1"/>
</dbReference>
<dbReference type="EMBL" id="BLTE01000001">
    <property type="protein sequence ID" value="GFK92580.1"/>
    <property type="molecule type" value="Genomic_DNA"/>
</dbReference>
<dbReference type="Gene3D" id="2.60.40.3500">
    <property type="match status" value="1"/>
</dbReference>
<keyword evidence="6" id="KW-0378">Hydrolase</keyword>
<dbReference type="SMART" id="SM00028">
    <property type="entry name" value="TPR"/>
    <property type="match status" value="12"/>
</dbReference>
<reference evidence="6 7" key="1">
    <citation type="submission" date="2020-04" db="EMBL/GenBank/DDBJ databases">
        <authorList>
            <consortium name="Desulfovibrio sp. FSS-1 genome sequencing consortium"/>
            <person name="Shimoshige H."/>
            <person name="Kobayashi H."/>
            <person name="Maekawa T."/>
        </authorList>
    </citation>
    <scope>NUCLEOTIDE SEQUENCE [LARGE SCALE GENOMIC DNA]</scope>
    <source>
        <strain evidence="6 7">SIID29052-01</strain>
    </source>
</reference>
<evidence type="ECO:0000313" key="6">
    <source>
        <dbReference type="EMBL" id="GFK92580.1"/>
    </source>
</evidence>
<dbReference type="Proteomes" id="UP000494245">
    <property type="component" value="Unassembled WGS sequence"/>
</dbReference>
<dbReference type="Pfam" id="PF13432">
    <property type="entry name" value="TPR_16"/>
    <property type="match status" value="4"/>
</dbReference>
<keyword evidence="2 3" id="KW-0802">TPR repeat</keyword>
<evidence type="ECO:0000256" key="4">
    <source>
        <dbReference type="SAM" id="MobiDB-lite"/>
    </source>
</evidence>
<dbReference type="InterPro" id="IPR019734">
    <property type="entry name" value="TPR_rpt"/>
</dbReference>
<dbReference type="PANTHER" id="PTHR45586">
    <property type="entry name" value="TPR REPEAT-CONTAINING PROTEIN PA4667"/>
    <property type="match status" value="1"/>
</dbReference>
<feature type="domain" description="AMIN" evidence="5">
    <location>
        <begin position="942"/>
        <end position="1011"/>
    </location>
</feature>
<feature type="repeat" description="TPR" evidence="3">
    <location>
        <begin position="445"/>
        <end position="478"/>
    </location>
</feature>
<sequence>MLNPARSSPGRLRRGLTVLAALFALASCPAWRGMALAQSVPDSVTLEGNWFQRELTRLKSFPHLDKAYRLLAQGNRSEAVREFQSYLALVPGDTKVQELLAGLLAEEGRAEEALRQAEAVLAERPGLPRMRLIRANLLVRLGRDDEAAKDFEQALADGGQDRELALQAASGLAGIRLRQGRPAEALALLEALDKPVPVTSPVATLLRAQALVALGRPVEAQALLAKSLEAAATPQDKAEVLDLWAKALEDQGDLEGARERLLESLRTAPGRAAALRALAENAIRRKAPEEAVEYARQAEAAEASPAARELAANALLLAGRPREAAQLLEKMAAETAAQVERDRLTLRAANALALAGDDAAAAEAYARAAQSGREPGALEGLAAAFERLGRFQEAADALQKALDAFPSGERLLRLAGLRNKAGDPTAAARLVERALAGELAQEARAMALEELGLLQEEAGKNAEAAEAWKQALASRPGDPTLLARLAAVSQRMGDIRAALGYARAARDAKPDLETTSSLAVLTALSGQPGQAAELLRQALPMAQGRPEEQADILERLAVLEAMTGRHDLAAQDFVKAYDALPGKGSPELLAKAAGEWLAAGQDGQARAVLERLLRLPGLSREVRAQAQAREGALLLRQGDMARAAASLREALGSGALPRLMRLDALASLAALEQREGNADKAVELLEQAMREGMEPWRARLSMGLALFQAKRYAQALEQLQAAQRDRPGPRVSLAAARCYEALNKPGLAIRAMLEVMPRQSGLSEEEQREYFFALGNLYAQTQDERRAAEAYRQSLAYREVPAVTIRLARMERLLGRPEEALHLLRQAQAQAGMLPEQAQAPGSRPVETALADAPPSARAPKAAPGQQGAPAAAAPGARTEAPAEARSTGEAQRDPTASPASAPAREQASAAQDGVRPVRVMFQQSPSGDAVLLKGVPADARPAVALFDAPWRLVVDLPGEWTIETPGAAPPAGNIQRVRAARHPGKLRVVLDLAEKPGGRALESTPEGLVVRLSR</sequence>
<dbReference type="PROSITE" id="PS51257">
    <property type="entry name" value="PROKAR_LIPOPROTEIN"/>
    <property type="match status" value="1"/>
</dbReference>
<comment type="caution">
    <text evidence="6">The sequence shown here is derived from an EMBL/GenBank/DDBJ whole genome shotgun (WGS) entry which is preliminary data.</text>
</comment>
<keyword evidence="6" id="KW-0645">Protease</keyword>
<dbReference type="InterPro" id="IPR021731">
    <property type="entry name" value="AMIN_dom"/>
</dbReference>
<organism evidence="6 7">
    <name type="scientific">Fundidesulfovibrio magnetotacticus</name>
    <dbReference type="NCBI Taxonomy" id="2730080"/>
    <lineage>
        <taxon>Bacteria</taxon>
        <taxon>Pseudomonadati</taxon>
        <taxon>Thermodesulfobacteriota</taxon>
        <taxon>Desulfovibrionia</taxon>
        <taxon>Desulfovibrionales</taxon>
        <taxon>Desulfovibrionaceae</taxon>
        <taxon>Fundidesulfovibrio</taxon>
    </lineage>
</organism>
<feature type="repeat" description="TPR" evidence="3">
    <location>
        <begin position="375"/>
        <end position="408"/>
    </location>
</feature>
<dbReference type="RefSeq" id="WP_173080777.1">
    <property type="nucleotide sequence ID" value="NZ_BLTE01000001.1"/>
</dbReference>
<dbReference type="Pfam" id="PF14559">
    <property type="entry name" value="TPR_19"/>
    <property type="match status" value="2"/>
</dbReference>
<dbReference type="GO" id="GO:0008233">
    <property type="term" value="F:peptidase activity"/>
    <property type="evidence" value="ECO:0007669"/>
    <property type="project" value="UniProtKB-KW"/>
</dbReference>
<keyword evidence="1" id="KW-0677">Repeat</keyword>
<dbReference type="SUPFAM" id="SSF48452">
    <property type="entry name" value="TPR-like"/>
    <property type="match status" value="5"/>
</dbReference>
<dbReference type="EC" id="3.4.-.-" evidence="6"/>
<name>A0A6V8LNK8_9BACT</name>
<feature type="compositionally biased region" description="Low complexity" evidence="4">
    <location>
        <begin position="851"/>
        <end position="886"/>
    </location>
</feature>
<protein>
    <submittedName>
        <fullName evidence="6">Beta-barrel assembly-enhancing protease</fullName>
        <ecNumber evidence="6">3.4.-.-</ecNumber>
    </submittedName>
</protein>
<keyword evidence="7" id="KW-1185">Reference proteome</keyword>
<dbReference type="Pfam" id="PF11741">
    <property type="entry name" value="AMIN"/>
    <property type="match status" value="1"/>
</dbReference>
<accession>A0A6V8LNK8</accession>
<dbReference type="InterPro" id="IPR011990">
    <property type="entry name" value="TPR-like_helical_dom_sf"/>
</dbReference>
<dbReference type="InterPro" id="IPR051012">
    <property type="entry name" value="CellSynth/LPSAsmb/PSIAsmb"/>
</dbReference>
<dbReference type="AlphaFoldDB" id="A0A6V8LNK8"/>
<evidence type="ECO:0000256" key="2">
    <source>
        <dbReference type="ARBA" id="ARBA00022803"/>
    </source>
</evidence>
<evidence type="ECO:0000256" key="1">
    <source>
        <dbReference type="ARBA" id="ARBA00022737"/>
    </source>
</evidence>
<proteinExistence type="predicted"/>
<evidence type="ECO:0000313" key="7">
    <source>
        <dbReference type="Proteomes" id="UP000494245"/>
    </source>
</evidence>
<feature type="compositionally biased region" description="Low complexity" evidence="4">
    <location>
        <begin position="897"/>
        <end position="912"/>
    </location>
</feature>
<reference evidence="6 7" key="2">
    <citation type="submission" date="2020-05" db="EMBL/GenBank/DDBJ databases">
        <title>Draft genome sequence of Desulfovibrio sp. strainFSS-1.</title>
        <authorList>
            <person name="Shimoshige H."/>
            <person name="Kobayashi H."/>
            <person name="Maekawa T."/>
        </authorList>
    </citation>
    <scope>NUCLEOTIDE SEQUENCE [LARGE SCALE GENOMIC DNA]</scope>
    <source>
        <strain evidence="6 7">SIID29052-01</strain>
    </source>
</reference>